<dbReference type="InterPro" id="IPR004107">
    <property type="entry name" value="Integrase_SAM-like_N"/>
</dbReference>
<dbReference type="GO" id="GO:0003677">
    <property type="term" value="F:DNA binding"/>
    <property type="evidence" value="ECO:0007669"/>
    <property type="project" value="UniProtKB-UniRule"/>
</dbReference>
<dbReference type="PROSITE" id="PS51900">
    <property type="entry name" value="CB"/>
    <property type="match status" value="1"/>
</dbReference>
<protein>
    <submittedName>
        <fullName evidence="8">Integrase domain-containing protein</fullName>
    </submittedName>
</protein>
<evidence type="ECO:0000313" key="9">
    <source>
        <dbReference type="Proteomes" id="UP000054770"/>
    </source>
</evidence>
<dbReference type="Pfam" id="PF02899">
    <property type="entry name" value="Phage_int_SAM_1"/>
    <property type="match status" value="1"/>
</dbReference>
<keyword evidence="2" id="KW-0229">DNA integration</keyword>
<dbReference type="GO" id="GO:0015074">
    <property type="term" value="P:DNA integration"/>
    <property type="evidence" value="ECO:0007669"/>
    <property type="project" value="UniProtKB-KW"/>
</dbReference>
<dbReference type="OrthoDB" id="5415821at2"/>
<name>A0A158KSF5_9BURK</name>
<evidence type="ECO:0000256" key="2">
    <source>
        <dbReference type="ARBA" id="ARBA00022908"/>
    </source>
</evidence>
<dbReference type="PROSITE" id="PS51898">
    <property type="entry name" value="TYR_RECOMBINASE"/>
    <property type="match status" value="1"/>
</dbReference>
<gene>
    <name evidence="8" type="ORF">AWB68_07153</name>
</gene>
<evidence type="ECO:0000256" key="3">
    <source>
        <dbReference type="ARBA" id="ARBA00023125"/>
    </source>
</evidence>
<reference evidence="8" key="1">
    <citation type="submission" date="2016-01" db="EMBL/GenBank/DDBJ databases">
        <authorList>
            <person name="Peeters C."/>
        </authorList>
    </citation>
    <scope>NUCLEOTIDE SEQUENCE [LARGE SCALE GENOMIC DNA]</scope>
    <source>
        <strain evidence="8">LMG 22940</strain>
    </source>
</reference>
<organism evidence="8 9">
    <name type="scientific">Caballeronia choica</name>
    <dbReference type="NCBI Taxonomy" id="326476"/>
    <lineage>
        <taxon>Bacteria</taxon>
        <taxon>Pseudomonadati</taxon>
        <taxon>Pseudomonadota</taxon>
        <taxon>Betaproteobacteria</taxon>
        <taxon>Burkholderiales</taxon>
        <taxon>Burkholderiaceae</taxon>
        <taxon>Caballeronia</taxon>
    </lineage>
</organism>
<evidence type="ECO:0000256" key="5">
    <source>
        <dbReference type="PROSITE-ProRule" id="PRU01248"/>
    </source>
</evidence>
<keyword evidence="9" id="KW-1185">Reference proteome</keyword>
<proteinExistence type="predicted"/>
<accession>A0A158KSF5</accession>
<dbReference type="Proteomes" id="UP000054770">
    <property type="component" value="Unassembled WGS sequence"/>
</dbReference>
<dbReference type="PANTHER" id="PTHR30349">
    <property type="entry name" value="PHAGE INTEGRASE-RELATED"/>
    <property type="match status" value="1"/>
</dbReference>
<dbReference type="SUPFAM" id="SSF56349">
    <property type="entry name" value="DNA breaking-rejoining enzymes"/>
    <property type="match status" value="1"/>
</dbReference>
<evidence type="ECO:0000259" key="6">
    <source>
        <dbReference type="PROSITE" id="PS51898"/>
    </source>
</evidence>
<dbReference type="PANTHER" id="PTHR30349:SF81">
    <property type="entry name" value="TYROSINE RECOMBINASE XERC"/>
    <property type="match status" value="1"/>
</dbReference>
<evidence type="ECO:0000259" key="7">
    <source>
        <dbReference type="PROSITE" id="PS51900"/>
    </source>
</evidence>
<evidence type="ECO:0000256" key="1">
    <source>
        <dbReference type="ARBA" id="ARBA00022829"/>
    </source>
</evidence>
<dbReference type="InterPro" id="IPR002104">
    <property type="entry name" value="Integrase_catalytic"/>
</dbReference>
<evidence type="ECO:0000256" key="4">
    <source>
        <dbReference type="ARBA" id="ARBA00023172"/>
    </source>
</evidence>
<dbReference type="AlphaFoldDB" id="A0A158KSF5"/>
<dbReference type="GO" id="GO:0007059">
    <property type="term" value="P:chromosome segregation"/>
    <property type="evidence" value="ECO:0007669"/>
    <property type="project" value="UniProtKB-KW"/>
</dbReference>
<dbReference type="InterPro" id="IPR013762">
    <property type="entry name" value="Integrase-like_cat_sf"/>
</dbReference>
<comment type="caution">
    <text evidence="8">The sequence shown here is derived from an EMBL/GenBank/DDBJ whole genome shotgun (WGS) entry which is preliminary data.</text>
</comment>
<feature type="domain" description="Tyr recombinase" evidence="6">
    <location>
        <begin position="124"/>
        <end position="309"/>
    </location>
</feature>
<dbReference type="InterPro" id="IPR011010">
    <property type="entry name" value="DNA_brk_join_enz"/>
</dbReference>
<dbReference type="InterPro" id="IPR050090">
    <property type="entry name" value="Tyrosine_recombinase_XerCD"/>
</dbReference>
<dbReference type="GO" id="GO:0006310">
    <property type="term" value="P:DNA recombination"/>
    <property type="evidence" value="ECO:0007669"/>
    <property type="project" value="UniProtKB-KW"/>
</dbReference>
<dbReference type="Gene3D" id="1.10.150.130">
    <property type="match status" value="1"/>
</dbReference>
<dbReference type="Pfam" id="PF00589">
    <property type="entry name" value="Phage_integrase"/>
    <property type="match status" value="1"/>
</dbReference>
<keyword evidence="4" id="KW-0233">DNA recombination</keyword>
<sequence length="334" mass="38288">MSKSLTQSFPVLLQKFFTQRLLLQQQVSHCTVTAYRDSFRLLLAFAYQRLHKRPSNIAIEDLNASFILAFLHHLERDRHNCIRSRNARLAAIRSFMEYVSSEEPSALAIVRSVLAIPMKRYEQPLVGSLSREHIEAILAAPDAETWTGQRDRVMLATLYNTGARVSELLEMRIADLVLGSTSWVRIHGKGRRDRSVPLWPDTARELKRWLKQYPRSPHEPLFPGRSGGTLTRVGFTARLNLAVEMASRQFPELLKCRISPHVVRHSVATHMLQSGVDITVIALWLGHESPVTTHRYVEADLQMKDRALQALQAPSRKPTRYRPKDDVLRFLETL</sequence>
<dbReference type="EMBL" id="FCON02000151">
    <property type="protein sequence ID" value="SAL84062.1"/>
    <property type="molecule type" value="Genomic_DNA"/>
</dbReference>
<keyword evidence="3 5" id="KW-0238">DNA-binding</keyword>
<keyword evidence="1" id="KW-0159">Chromosome partition</keyword>
<dbReference type="InterPro" id="IPR010998">
    <property type="entry name" value="Integrase_recombinase_N"/>
</dbReference>
<dbReference type="Gene3D" id="1.10.443.10">
    <property type="entry name" value="Intergrase catalytic core"/>
    <property type="match status" value="1"/>
</dbReference>
<feature type="domain" description="Core-binding (CB)" evidence="7">
    <location>
        <begin position="7"/>
        <end position="100"/>
    </location>
</feature>
<evidence type="ECO:0000313" key="8">
    <source>
        <dbReference type="EMBL" id="SAL84062.1"/>
    </source>
</evidence>
<dbReference type="InterPro" id="IPR044068">
    <property type="entry name" value="CB"/>
</dbReference>